<keyword evidence="2" id="KW-0813">Transport</keyword>
<dbReference type="PANTHER" id="PTHR19957:SF424">
    <property type="entry name" value="SYNTAXIN-1A"/>
    <property type="match status" value="1"/>
</dbReference>
<evidence type="ECO:0000313" key="9">
    <source>
        <dbReference type="EMBL" id="CAD7641638.1"/>
    </source>
</evidence>
<dbReference type="Gene3D" id="1.20.58.70">
    <property type="match status" value="1"/>
</dbReference>
<dbReference type="OrthoDB" id="6419842at2759"/>
<dbReference type="GO" id="GO:0048278">
    <property type="term" value="P:vesicle docking"/>
    <property type="evidence" value="ECO:0007669"/>
    <property type="project" value="TreeGrafter"/>
</dbReference>
<dbReference type="GO" id="GO:0006887">
    <property type="term" value="P:exocytosis"/>
    <property type="evidence" value="ECO:0007669"/>
    <property type="project" value="TreeGrafter"/>
</dbReference>
<dbReference type="InterPro" id="IPR010989">
    <property type="entry name" value="SNARE"/>
</dbReference>
<dbReference type="AlphaFoldDB" id="A0A7R9LH56"/>
<evidence type="ECO:0000256" key="3">
    <source>
        <dbReference type="ARBA" id="ARBA00022692"/>
    </source>
</evidence>
<dbReference type="GO" id="GO:0000149">
    <property type="term" value="F:SNARE binding"/>
    <property type="evidence" value="ECO:0007669"/>
    <property type="project" value="TreeGrafter"/>
</dbReference>
<evidence type="ECO:0000259" key="8">
    <source>
        <dbReference type="SMART" id="SM00503"/>
    </source>
</evidence>
<dbReference type="CDD" id="cd00179">
    <property type="entry name" value="SynN"/>
    <property type="match status" value="1"/>
</dbReference>
<dbReference type="GO" id="GO:0012505">
    <property type="term" value="C:endomembrane system"/>
    <property type="evidence" value="ECO:0007669"/>
    <property type="project" value="TreeGrafter"/>
</dbReference>
<dbReference type="GO" id="GO:0031201">
    <property type="term" value="C:SNARE complex"/>
    <property type="evidence" value="ECO:0007669"/>
    <property type="project" value="TreeGrafter"/>
</dbReference>
<dbReference type="GO" id="GO:0005886">
    <property type="term" value="C:plasma membrane"/>
    <property type="evidence" value="ECO:0007669"/>
    <property type="project" value="TreeGrafter"/>
</dbReference>
<dbReference type="SUPFAM" id="SSF47661">
    <property type="entry name" value="t-snare proteins"/>
    <property type="match status" value="1"/>
</dbReference>
<proteinExistence type="predicted"/>
<keyword evidence="3" id="KW-0812">Transmembrane</keyword>
<dbReference type="EMBL" id="CAJPVJ010000890">
    <property type="protein sequence ID" value="CAG2163628.1"/>
    <property type="molecule type" value="Genomic_DNA"/>
</dbReference>
<reference evidence="9" key="1">
    <citation type="submission" date="2020-11" db="EMBL/GenBank/DDBJ databases">
        <authorList>
            <person name="Tran Van P."/>
        </authorList>
    </citation>
    <scope>NUCLEOTIDE SEQUENCE</scope>
</reference>
<organism evidence="9">
    <name type="scientific">Oppiella nova</name>
    <dbReference type="NCBI Taxonomy" id="334625"/>
    <lineage>
        <taxon>Eukaryota</taxon>
        <taxon>Metazoa</taxon>
        <taxon>Ecdysozoa</taxon>
        <taxon>Arthropoda</taxon>
        <taxon>Chelicerata</taxon>
        <taxon>Arachnida</taxon>
        <taxon>Acari</taxon>
        <taxon>Acariformes</taxon>
        <taxon>Sarcoptiformes</taxon>
        <taxon>Oribatida</taxon>
        <taxon>Brachypylina</taxon>
        <taxon>Oppioidea</taxon>
        <taxon>Oppiidae</taxon>
        <taxon>Oppiella</taxon>
    </lineage>
</organism>
<keyword evidence="10" id="KW-1185">Reference proteome</keyword>
<keyword evidence="6" id="KW-0472">Membrane</keyword>
<name>A0A7R9LH56_9ACAR</name>
<evidence type="ECO:0000256" key="2">
    <source>
        <dbReference type="ARBA" id="ARBA00022448"/>
    </source>
</evidence>
<evidence type="ECO:0000256" key="1">
    <source>
        <dbReference type="ARBA" id="ARBA00004211"/>
    </source>
</evidence>
<dbReference type="InterPro" id="IPR006011">
    <property type="entry name" value="Syntaxin_N"/>
</dbReference>
<dbReference type="SMART" id="SM00503">
    <property type="entry name" value="SynN"/>
    <property type="match status" value="1"/>
</dbReference>
<dbReference type="EMBL" id="OC915715">
    <property type="protein sequence ID" value="CAD7641638.1"/>
    <property type="molecule type" value="Genomic_DNA"/>
</dbReference>
<dbReference type="InterPro" id="IPR045242">
    <property type="entry name" value="Syntaxin"/>
</dbReference>
<evidence type="ECO:0000313" key="10">
    <source>
        <dbReference type="Proteomes" id="UP000728032"/>
    </source>
</evidence>
<dbReference type="GO" id="GO:0006906">
    <property type="term" value="P:vesicle fusion"/>
    <property type="evidence" value="ECO:0007669"/>
    <property type="project" value="TreeGrafter"/>
</dbReference>
<keyword evidence="4" id="KW-0532">Neurotransmitter transport</keyword>
<evidence type="ECO:0000256" key="7">
    <source>
        <dbReference type="SAM" id="Coils"/>
    </source>
</evidence>
<feature type="coiled-coil region" evidence="7">
    <location>
        <begin position="33"/>
        <end position="95"/>
    </location>
</feature>
<dbReference type="GO" id="GO:0006886">
    <property type="term" value="P:intracellular protein transport"/>
    <property type="evidence" value="ECO:0007669"/>
    <property type="project" value="TreeGrafter"/>
</dbReference>
<feature type="domain" description="Syntaxin N-terminal" evidence="8">
    <location>
        <begin position="28"/>
        <end position="178"/>
    </location>
</feature>
<sequence length="200" mass="23455">MVKDRLQELRQAQMDDDNHVVIITENTSLRNSMDVFFQEVEQIRQSLDKMEANVKEVDKIHSTILSSPQNDDKLKQQLEDLMADIKRTAQRVRTNLKGIHLSSASRSCLSLHWCLCVTETNPCVVSAIEQNIEYLEKMSNASADFRIRKIQHSMLLQKFIEVMTEYNTTQTDYRERCKNRIQRQLEISEQLIPTSYALRY</sequence>
<keyword evidence="7" id="KW-0175">Coiled coil</keyword>
<keyword evidence="5" id="KW-1133">Transmembrane helix</keyword>
<protein>
    <recommendedName>
        <fullName evidence="8">Syntaxin N-terminal domain-containing protein</fullName>
    </recommendedName>
</protein>
<dbReference type="Proteomes" id="UP000728032">
    <property type="component" value="Unassembled WGS sequence"/>
</dbReference>
<evidence type="ECO:0000256" key="4">
    <source>
        <dbReference type="ARBA" id="ARBA00022775"/>
    </source>
</evidence>
<gene>
    <name evidence="9" type="ORF">ONB1V03_LOCUS3201</name>
</gene>
<dbReference type="GO" id="GO:0005484">
    <property type="term" value="F:SNAP receptor activity"/>
    <property type="evidence" value="ECO:0007669"/>
    <property type="project" value="TreeGrafter"/>
</dbReference>
<accession>A0A7R9LH56</accession>
<evidence type="ECO:0000256" key="6">
    <source>
        <dbReference type="ARBA" id="ARBA00023136"/>
    </source>
</evidence>
<dbReference type="Pfam" id="PF00804">
    <property type="entry name" value="Syntaxin"/>
    <property type="match status" value="2"/>
</dbReference>
<evidence type="ECO:0000256" key="5">
    <source>
        <dbReference type="ARBA" id="ARBA00022989"/>
    </source>
</evidence>
<dbReference type="GO" id="GO:0006836">
    <property type="term" value="P:neurotransmitter transport"/>
    <property type="evidence" value="ECO:0007669"/>
    <property type="project" value="UniProtKB-KW"/>
</dbReference>
<dbReference type="PANTHER" id="PTHR19957">
    <property type="entry name" value="SYNTAXIN"/>
    <property type="match status" value="1"/>
</dbReference>
<comment type="subcellular location">
    <subcellularLocation>
        <location evidence="1">Membrane</location>
        <topology evidence="1">Single-pass type IV membrane protein</topology>
    </subcellularLocation>
</comment>